<name>A0ABV1DRW1_9FIRM</name>
<feature type="transmembrane region" description="Helical" evidence="1">
    <location>
        <begin position="82"/>
        <end position="105"/>
    </location>
</feature>
<feature type="transmembrane region" description="Helical" evidence="1">
    <location>
        <begin position="12"/>
        <end position="31"/>
    </location>
</feature>
<proteinExistence type="predicted"/>
<feature type="transmembrane region" description="Helical" evidence="1">
    <location>
        <begin position="149"/>
        <end position="169"/>
    </location>
</feature>
<keyword evidence="1" id="KW-1133">Transmembrane helix</keyword>
<keyword evidence="1" id="KW-0472">Membrane</keyword>
<evidence type="ECO:0000313" key="2">
    <source>
        <dbReference type="EMBL" id="MEQ2433132.1"/>
    </source>
</evidence>
<comment type="caution">
    <text evidence="2">The sequence shown here is derived from an EMBL/GenBank/DDBJ whole genome shotgun (WGS) entry which is preliminary data.</text>
</comment>
<keyword evidence="1" id="KW-0812">Transmembrane</keyword>
<feature type="transmembrane region" description="Helical" evidence="1">
    <location>
        <begin position="37"/>
        <end position="57"/>
    </location>
</feature>
<dbReference type="Pfam" id="PF13346">
    <property type="entry name" value="ABC2_membrane_5"/>
    <property type="match status" value="1"/>
</dbReference>
<feature type="transmembrane region" description="Helical" evidence="1">
    <location>
        <begin position="181"/>
        <end position="198"/>
    </location>
</feature>
<feature type="transmembrane region" description="Helical" evidence="1">
    <location>
        <begin position="117"/>
        <end position="137"/>
    </location>
</feature>
<evidence type="ECO:0000256" key="1">
    <source>
        <dbReference type="SAM" id="Phobius"/>
    </source>
</evidence>
<gene>
    <name evidence="2" type="ORF">WMO65_19250</name>
</gene>
<protein>
    <submittedName>
        <fullName evidence="2">ABC-2 transporter permease</fullName>
    </submittedName>
</protein>
<keyword evidence="3" id="KW-1185">Reference proteome</keyword>
<organism evidence="2 3">
    <name type="scientific">Blautia caccae</name>
    <dbReference type="NCBI Taxonomy" id="3133175"/>
    <lineage>
        <taxon>Bacteria</taxon>
        <taxon>Bacillati</taxon>
        <taxon>Bacillota</taxon>
        <taxon>Clostridia</taxon>
        <taxon>Lachnospirales</taxon>
        <taxon>Lachnospiraceae</taxon>
        <taxon>Blautia</taxon>
    </lineage>
</organism>
<accession>A0ABV1DRW1</accession>
<reference evidence="2 3" key="1">
    <citation type="submission" date="2024-03" db="EMBL/GenBank/DDBJ databases">
        <title>Human intestinal bacterial collection.</title>
        <authorList>
            <person name="Pauvert C."/>
            <person name="Hitch T.C.A."/>
            <person name="Clavel T."/>
        </authorList>
    </citation>
    <scope>NUCLEOTIDE SEQUENCE [LARGE SCALE GENOMIC DNA]</scope>
    <source>
        <strain evidence="2 3">CLA-SR-H028</strain>
    </source>
</reference>
<dbReference type="Proteomes" id="UP001457898">
    <property type="component" value="Unassembled WGS sequence"/>
</dbReference>
<evidence type="ECO:0000313" key="3">
    <source>
        <dbReference type="Proteomes" id="UP001457898"/>
    </source>
</evidence>
<sequence length="212" mass="24033">MKGLLLKDFYNLKIALKNILVIIAIFLVYLIVRHHEFAIALVPVLLSSSLLTTVINLDKHSKWNMLMITAPIQKKELVTEKYLLLLILNIGGALIGTIVSIPFIITGKVQLVSFIDLTLLGWSVALLQGTIFLAYTYLFDKNLLEKLEIMMVVSYVISFAVIIPIYYLIPELFGTKNHSLIITHLAIFVAIILVYGILQRISMKKYLMNEQV</sequence>
<dbReference type="InterPro" id="IPR025699">
    <property type="entry name" value="ABC2_memb-like"/>
</dbReference>
<dbReference type="EMBL" id="JBBMFP010000020">
    <property type="protein sequence ID" value="MEQ2433132.1"/>
    <property type="molecule type" value="Genomic_DNA"/>
</dbReference>
<dbReference type="RefSeq" id="WP_349064618.1">
    <property type="nucleotide sequence ID" value="NZ_JBBMFP010000020.1"/>
</dbReference>